<comment type="cofactor">
    <cofactor evidence="15">
        <name>Mg(2+)</name>
        <dbReference type="ChEBI" id="CHEBI:18420"/>
    </cofactor>
    <text evidence="15">Binds 1 Mg(2+) ion per subunit.</text>
</comment>
<dbReference type="GO" id="GO:0005524">
    <property type="term" value="F:ATP binding"/>
    <property type="evidence" value="ECO:0007669"/>
    <property type="project" value="UniProtKB-UniRule"/>
</dbReference>
<dbReference type="EMBL" id="WSRP01000029">
    <property type="protein sequence ID" value="MVX57383.1"/>
    <property type="molecule type" value="Genomic_DNA"/>
</dbReference>
<evidence type="ECO:0000256" key="4">
    <source>
        <dbReference type="ARBA" id="ARBA00022763"/>
    </source>
</evidence>
<feature type="binding site" evidence="15">
    <location>
        <position position="1079"/>
    </location>
    <ligand>
        <name>Mg(2+)</name>
        <dbReference type="ChEBI" id="CHEBI:18420"/>
    </ligand>
</feature>
<dbReference type="PROSITE" id="PS51217">
    <property type="entry name" value="UVRD_HELICASE_CTER"/>
    <property type="match status" value="1"/>
</dbReference>
<comment type="catalytic activity">
    <reaction evidence="14 15">
        <text>ATP + H2O = ADP + phosphate + H(+)</text>
        <dbReference type="Rhea" id="RHEA:13065"/>
        <dbReference type="ChEBI" id="CHEBI:15377"/>
        <dbReference type="ChEBI" id="CHEBI:15378"/>
        <dbReference type="ChEBI" id="CHEBI:30616"/>
        <dbReference type="ChEBI" id="CHEBI:43474"/>
        <dbReference type="ChEBI" id="CHEBI:456216"/>
        <dbReference type="EC" id="5.6.2.4"/>
    </reaction>
</comment>
<dbReference type="Pfam" id="PF13361">
    <property type="entry name" value="UvrD_C"/>
    <property type="match status" value="1"/>
</dbReference>
<keyword evidence="4 15" id="KW-0227">DNA damage</keyword>
<dbReference type="EC" id="5.6.2.4" evidence="15"/>
<dbReference type="InterPro" id="IPR027417">
    <property type="entry name" value="P-loop_NTPase"/>
</dbReference>
<feature type="region of interest" description="Disordered" evidence="17">
    <location>
        <begin position="876"/>
        <end position="895"/>
    </location>
</feature>
<evidence type="ECO:0000259" key="18">
    <source>
        <dbReference type="PROSITE" id="PS51198"/>
    </source>
</evidence>
<evidence type="ECO:0000256" key="10">
    <source>
        <dbReference type="ARBA" id="ARBA00023125"/>
    </source>
</evidence>
<feature type="domain" description="UvrD-like helicase C-terminal" evidence="19">
    <location>
        <begin position="397"/>
        <end position="675"/>
    </location>
</feature>
<feature type="region of interest" description="DNA-binding and helicase activity, interacts with RecC" evidence="15">
    <location>
        <begin position="1"/>
        <end position="846"/>
    </location>
</feature>
<dbReference type="GO" id="GO:0009338">
    <property type="term" value="C:exodeoxyribonuclease V complex"/>
    <property type="evidence" value="ECO:0007669"/>
    <property type="project" value="TreeGrafter"/>
</dbReference>
<comment type="caution">
    <text evidence="20">The sequence shown here is derived from an EMBL/GenBank/DDBJ whole genome shotgun (WGS) entry which is preliminary data.</text>
</comment>
<dbReference type="Gene3D" id="3.40.50.300">
    <property type="entry name" value="P-loop containing nucleotide triphosphate hydrolases"/>
    <property type="match status" value="3"/>
</dbReference>
<dbReference type="SUPFAM" id="SSF52980">
    <property type="entry name" value="Restriction endonuclease-like"/>
    <property type="match status" value="1"/>
</dbReference>
<dbReference type="PANTHER" id="PTHR11070">
    <property type="entry name" value="UVRD / RECB / PCRA DNA HELICASE FAMILY MEMBER"/>
    <property type="match status" value="1"/>
</dbReference>
<feature type="region of interest" description="Nuclease activity, interacts with RecD and RecA" evidence="15">
    <location>
        <begin position="863"/>
        <end position="1193"/>
    </location>
</feature>
<feature type="domain" description="UvrD-like helicase ATP-binding" evidence="18">
    <location>
        <begin position="1"/>
        <end position="374"/>
    </location>
</feature>
<feature type="binding site" evidence="15">
    <location>
        <position position="1066"/>
    </location>
    <ligand>
        <name>Mg(2+)</name>
        <dbReference type="ChEBI" id="CHEBI:18420"/>
    </ligand>
</feature>
<reference evidence="20 21" key="1">
    <citation type="submission" date="2019-12" db="EMBL/GenBank/DDBJ databases">
        <title>Microbes associate with the intestines of laboratory mice.</title>
        <authorList>
            <person name="Navarre W."/>
            <person name="Wong E."/>
        </authorList>
    </citation>
    <scope>NUCLEOTIDE SEQUENCE [LARGE SCALE GENOMIC DNA]</scope>
    <source>
        <strain evidence="20 21">NM82_D38</strain>
    </source>
</reference>
<dbReference type="GO" id="GO:0008854">
    <property type="term" value="F:exodeoxyribonuclease V activity"/>
    <property type="evidence" value="ECO:0007669"/>
    <property type="project" value="UniProtKB-EC"/>
</dbReference>
<proteinExistence type="inferred from homology"/>
<keyword evidence="1 15" id="KW-0540">Nuclease</keyword>
<dbReference type="InterPro" id="IPR014017">
    <property type="entry name" value="DNA_helicase_UvrD-like_C"/>
</dbReference>
<dbReference type="OrthoDB" id="5905204at2"/>
<keyword evidence="6 15" id="KW-0347">Helicase</keyword>
<evidence type="ECO:0000256" key="11">
    <source>
        <dbReference type="ARBA" id="ARBA00023204"/>
    </source>
</evidence>
<keyword evidence="9 15" id="KW-0460">Magnesium</keyword>
<evidence type="ECO:0000256" key="6">
    <source>
        <dbReference type="ARBA" id="ARBA00022806"/>
    </source>
</evidence>
<evidence type="ECO:0000313" key="20">
    <source>
        <dbReference type="EMBL" id="MVX57383.1"/>
    </source>
</evidence>
<dbReference type="InterPro" id="IPR011335">
    <property type="entry name" value="Restrct_endonuc-II-like"/>
</dbReference>
<dbReference type="AlphaFoldDB" id="A0A6L6YKR4"/>
<feature type="compositionally biased region" description="Acidic residues" evidence="17">
    <location>
        <begin position="886"/>
        <end position="895"/>
    </location>
</feature>
<evidence type="ECO:0000256" key="12">
    <source>
        <dbReference type="ARBA" id="ARBA00023235"/>
    </source>
</evidence>
<sequence length="1193" mass="133845">MAKDFDAVNAELKGPMLIEASAGTGKTYSLMLLILRLLVENEIPVSSILVVTFTKAATFELKSRLRETLTTMTEKLSQANFDADHFKKNELPAVASAVKEDPDSFCQLVQKWHQSGLDLHECVYRRLSTALTSIDDAPIYTIHSFCRKMLGDYVFSSHGSYDFGLGDGQTQKTEAIEMFLRTHIPPLLLSLDKAEVLGLLKNTDWNTFIEKMSLLTHSLPLRDQVKFIQRRTEKADVELEDDVRDFMALFRDTAPQWFREYKRQNRIHTFNDLLTEMEERVTLSTEASKNFVKEVRSLFQAALIDEFQDTDPLQYSIFEALFIKDKENPNRPVIFVGDPKQSIYSFRNADLDTYVKARTAVSNTQELKTNFRSTPGIVIALNELFQIGARTSPKSPGAFLDKTIQFSGVDSSYKNPPLMRKNEDGSFVPLSSFDFWSNVESGKNEISADEIREIKKSLLTQDIKEMLSGDVYYKGKPLRPSDICILVRNRTHADNYISALKAAGIKVSLSDGSSVMGSEECAEIRSLILGMSNPAERKVLNTVRATRIVGDSLNAILSDTQGAIEIKLLLEQAAEVYERSGITAALSLIFERCRTEDRILNYPIEDDPERILTNYQHLFELLHEASKQIHTLQGLIRWMDEPNLDVDEDSESKFNQRKETDSDVVRVVTIHSSKGLQYPVVYLPESQFGPGSQKSVAFRENISNNPNADKGLLLSLEEASPNPLGDKQEGVRLVYVALTRAAARLVVPFFSRMTKSGGLHGSSGGKAYLGAALTGNEKGAGAIKAIDDLRNILSQKSLKDEIRRALKYYVISKSVPCSQAAIDAYEPFNIELDICSVPPPNAPYVSAAQDDLEAGSCIRTSAAWRTSSFSGLVKNSDTPRSRLISDEEDTEPGDIVEETAKKVPAEDNPDRDLLASLQLNRGAAEFGTDFHKVMETIFPPKVHYSPELLINRSMAKITKKIPADTENPKELEEKMDADLKLVLDHILSVPFLKDNKDFCLRELIDRPERRMSEMRFLITVGNTPKPGRIPLTAHLLERTVKTLEPRLSGLSLSDADMKGYLTGSIDFAFEVGGKYWIIDWKTNRLGTKASDYTPQAVSAKMDENLYRLQYILYLVAFKRLLESRTGTSSGYRLIGGAAYFFVRGVRKDKPAQGIEIDRPSETLIECLDDFFKNGYSDQVLEMYAQKRAEESAS</sequence>
<dbReference type="Gene3D" id="1.10.486.10">
    <property type="entry name" value="PCRA, domain 4"/>
    <property type="match status" value="1"/>
</dbReference>
<dbReference type="RefSeq" id="WP_160335808.1">
    <property type="nucleotide sequence ID" value="NZ_WSRP01000029.1"/>
</dbReference>
<comment type="similarity">
    <text evidence="15">Belongs to the helicase family. UvrD subfamily.</text>
</comment>
<evidence type="ECO:0000256" key="5">
    <source>
        <dbReference type="ARBA" id="ARBA00022801"/>
    </source>
</evidence>
<comment type="domain">
    <text evidence="15">The C-terminal domain has nuclease activity and interacts with RecD. It interacts with RecA, facilitating its loading onto ssDNA.</text>
</comment>
<dbReference type="PANTHER" id="PTHR11070:SF23">
    <property type="entry name" value="RECBCD ENZYME SUBUNIT RECB"/>
    <property type="match status" value="1"/>
</dbReference>
<feature type="binding site" evidence="15">
    <location>
        <position position="931"/>
    </location>
    <ligand>
        <name>Mg(2+)</name>
        <dbReference type="ChEBI" id="CHEBI:18420"/>
    </ligand>
</feature>
<keyword evidence="21" id="KW-1185">Reference proteome</keyword>
<evidence type="ECO:0000256" key="14">
    <source>
        <dbReference type="ARBA" id="ARBA00048988"/>
    </source>
</evidence>
<gene>
    <name evidence="15" type="primary">recB</name>
    <name evidence="20" type="ORF">E5987_09260</name>
</gene>
<evidence type="ECO:0000259" key="19">
    <source>
        <dbReference type="PROSITE" id="PS51217"/>
    </source>
</evidence>
<keyword evidence="2 15" id="KW-0479">Metal-binding</keyword>
<dbReference type="Gene3D" id="3.90.320.10">
    <property type="match status" value="1"/>
</dbReference>
<evidence type="ECO:0000256" key="9">
    <source>
        <dbReference type="ARBA" id="ARBA00022842"/>
    </source>
</evidence>
<dbReference type="GO" id="GO:0005829">
    <property type="term" value="C:cytosol"/>
    <property type="evidence" value="ECO:0007669"/>
    <property type="project" value="TreeGrafter"/>
</dbReference>
<feature type="active site" description="For nuclease activity" evidence="15">
    <location>
        <position position="1079"/>
    </location>
</feature>
<comment type="function">
    <text evidence="15">A helicase/nuclease that prepares dsDNA breaks (DSB) for recombinational DNA repair. Binds to DSBs and unwinds DNA via a highly rapid and processive ATP-dependent bidirectional helicase activity. Unwinds dsDNA until it encounters a Chi (crossover hotspot instigator) sequence from the 3' direction. Cuts ssDNA a few nucleotides 3' to the Chi site. The properties and activities of the enzyme are changed at Chi. The Chi-altered holoenzyme produces a long 3'-ssDNA overhang and facilitates RecA-binding to the ssDNA for homologous DNA recombination and repair. Holoenzyme degrades any linearized DNA that is unable to undergo homologous recombination. In the holoenzyme this subunit contributes ATPase, 3'-5' helicase, exonuclease activity and loads RecA onto ssDNA.</text>
</comment>
<dbReference type="Pfam" id="PF12705">
    <property type="entry name" value="PDDEXK_1"/>
    <property type="match status" value="1"/>
</dbReference>
<protein>
    <recommendedName>
        <fullName evidence="15">RecBCD enzyme subunit RecB</fullName>
        <ecNumber evidence="15">3.1.11.5</ecNumber>
        <ecNumber evidence="15">5.6.2.4</ecNumber>
    </recommendedName>
    <alternativeName>
        <fullName evidence="15">DNA 3'-5' helicase subunit RecB</fullName>
    </alternativeName>
    <alternativeName>
        <fullName evidence="15">Exonuclease V subunit RecB</fullName>
        <shortName evidence="15">ExoV subunit RecB</shortName>
    </alternativeName>
    <alternativeName>
        <fullName evidence="15">Helicase/nuclease RecBCD subunit RecB</fullName>
    </alternativeName>
</protein>
<comment type="catalytic activity">
    <reaction evidence="15">
        <text>Exonucleolytic cleavage (in the presence of ATP) in either 5'- to 3'- or 3'- to 5'-direction to yield 5'-phosphooligonucleotides.</text>
        <dbReference type="EC" id="3.1.11.5"/>
    </reaction>
</comment>
<keyword evidence="12 15" id="KW-0413">Isomerase</keyword>
<dbReference type="InterPro" id="IPR014016">
    <property type="entry name" value="UvrD-like_ATP-bd"/>
</dbReference>
<keyword evidence="3 15" id="KW-0547">Nucleotide-binding</keyword>
<comment type="miscellaneous">
    <text evidence="15">In the RecBCD complex, RecB has a slow 3'-5' helicase, an exonuclease activity and loads RecA onto ssDNA, RecD has a fast 5'-3' helicase activity, while RecC stimulates the ATPase and processivity of the RecB helicase and contributes to recognition of the Chi site.</text>
</comment>
<dbReference type="GO" id="GO:0043138">
    <property type="term" value="F:3'-5' DNA helicase activity"/>
    <property type="evidence" value="ECO:0007669"/>
    <property type="project" value="UniProtKB-UniRule"/>
</dbReference>
<dbReference type="GO" id="GO:0000287">
    <property type="term" value="F:magnesium ion binding"/>
    <property type="evidence" value="ECO:0007669"/>
    <property type="project" value="UniProtKB-UniRule"/>
</dbReference>
<dbReference type="InterPro" id="IPR011604">
    <property type="entry name" value="PDDEXK-like_dom_sf"/>
</dbReference>
<evidence type="ECO:0000256" key="1">
    <source>
        <dbReference type="ARBA" id="ARBA00022722"/>
    </source>
</evidence>
<comment type="domain">
    <text evidence="15">The N-terminal DNA-binding domain is a ssDNA-dependent ATPase and has ATP-dependent 3'-5' helicase function. This domain interacts with RecC.</text>
</comment>
<dbReference type="Pfam" id="PF00580">
    <property type="entry name" value="UvrD-helicase"/>
    <property type="match status" value="1"/>
</dbReference>
<evidence type="ECO:0000256" key="16">
    <source>
        <dbReference type="PROSITE-ProRule" id="PRU00560"/>
    </source>
</evidence>
<evidence type="ECO:0000256" key="3">
    <source>
        <dbReference type="ARBA" id="ARBA00022741"/>
    </source>
</evidence>
<keyword evidence="10 15" id="KW-0238">DNA-binding</keyword>
<dbReference type="Proteomes" id="UP000472580">
    <property type="component" value="Unassembled WGS sequence"/>
</dbReference>
<evidence type="ECO:0000256" key="7">
    <source>
        <dbReference type="ARBA" id="ARBA00022839"/>
    </source>
</evidence>
<dbReference type="InterPro" id="IPR004586">
    <property type="entry name" value="RecB"/>
</dbReference>
<organism evidence="20 21">
    <name type="scientific">Parasutterella muris</name>
    <dbReference type="NCBI Taxonomy" id="2565572"/>
    <lineage>
        <taxon>Bacteria</taxon>
        <taxon>Pseudomonadati</taxon>
        <taxon>Pseudomonadota</taxon>
        <taxon>Betaproteobacteria</taxon>
        <taxon>Burkholderiales</taxon>
        <taxon>Sutterellaceae</taxon>
        <taxon>Parasutterella</taxon>
    </lineage>
</organism>
<keyword evidence="7 15" id="KW-0269">Exonuclease</keyword>
<dbReference type="EC" id="3.1.11.5" evidence="15"/>
<dbReference type="HAMAP" id="MF_01485">
    <property type="entry name" value="RecB"/>
    <property type="match status" value="1"/>
</dbReference>
<evidence type="ECO:0000313" key="21">
    <source>
        <dbReference type="Proteomes" id="UP000472580"/>
    </source>
</evidence>
<evidence type="ECO:0000256" key="13">
    <source>
        <dbReference type="ARBA" id="ARBA00034617"/>
    </source>
</evidence>
<evidence type="ECO:0000256" key="8">
    <source>
        <dbReference type="ARBA" id="ARBA00022840"/>
    </source>
</evidence>
<comment type="catalytic activity">
    <reaction evidence="13 15">
        <text>Couples ATP hydrolysis with the unwinding of duplex DNA by translocating in the 3'-5' direction.</text>
        <dbReference type="EC" id="5.6.2.4"/>
    </reaction>
</comment>
<dbReference type="PROSITE" id="PS51198">
    <property type="entry name" value="UVRD_HELICASE_ATP_BIND"/>
    <property type="match status" value="1"/>
</dbReference>
<evidence type="ECO:0000256" key="17">
    <source>
        <dbReference type="SAM" id="MobiDB-lite"/>
    </source>
</evidence>
<dbReference type="GO" id="GO:0000724">
    <property type="term" value="P:double-strand break repair via homologous recombination"/>
    <property type="evidence" value="ECO:0007669"/>
    <property type="project" value="UniProtKB-UniRule"/>
</dbReference>
<dbReference type="CDD" id="cd22352">
    <property type="entry name" value="RecB_C-like"/>
    <property type="match status" value="1"/>
</dbReference>
<accession>A0A6L6YKR4</accession>
<comment type="subunit">
    <text evidence="15">Heterotrimer of RecB, RecC and RecD. All subunits contribute to DNA-binding. Interacts with RecA.</text>
</comment>
<dbReference type="InterPro" id="IPR038726">
    <property type="entry name" value="PDDEXK_AddAB-type"/>
</dbReference>
<evidence type="ECO:0000256" key="2">
    <source>
        <dbReference type="ARBA" id="ARBA00022723"/>
    </source>
</evidence>
<keyword evidence="11 15" id="KW-0234">DNA repair</keyword>
<dbReference type="SUPFAM" id="SSF52540">
    <property type="entry name" value="P-loop containing nucleoside triphosphate hydrolases"/>
    <property type="match status" value="1"/>
</dbReference>
<keyword evidence="8 15" id="KW-0067">ATP-binding</keyword>
<feature type="binding site" evidence="16">
    <location>
        <begin position="20"/>
        <end position="27"/>
    </location>
    <ligand>
        <name>ATP</name>
        <dbReference type="ChEBI" id="CHEBI:30616"/>
    </ligand>
</feature>
<dbReference type="GO" id="GO:0003677">
    <property type="term" value="F:DNA binding"/>
    <property type="evidence" value="ECO:0007669"/>
    <property type="project" value="UniProtKB-UniRule"/>
</dbReference>
<keyword evidence="5 15" id="KW-0378">Hydrolase</keyword>
<name>A0A6L6YKR4_9BURK</name>
<evidence type="ECO:0000256" key="15">
    <source>
        <dbReference type="HAMAP-Rule" id="MF_01485"/>
    </source>
</evidence>
<dbReference type="InterPro" id="IPR000212">
    <property type="entry name" value="DNA_helicase_UvrD/REP"/>
</dbReference>